<name>A0A835ILZ6_9MAGN</name>
<dbReference type="PROSITE" id="PS50076">
    <property type="entry name" value="DNAJ_2"/>
    <property type="match status" value="1"/>
</dbReference>
<organism evidence="2 3">
    <name type="scientific">Coptis chinensis</name>
    <dbReference type="NCBI Taxonomy" id="261450"/>
    <lineage>
        <taxon>Eukaryota</taxon>
        <taxon>Viridiplantae</taxon>
        <taxon>Streptophyta</taxon>
        <taxon>Embryophyta</taxon>
        <taxon>Tracheophyta</taxon>
        <taxon>Spermatophyta</taxon>
        <taxon>Magnoliopsida</taxon>
        <taxon>Ranunculales</taxon>
        <taxon>Ranunculaceae</taxon>
        <taxon>Coptidoideae</taxon>
        <taxon>Coptis</taxon>
    </lineage>
</organism>
<protein>
    <recommendedName>
        <fullName evidence="1">J domain-containing protein</fullName>
    </recommendedName>
</protein>
<proteinExistence type="predicted"/>
<dbReference type="PRINTS" id="PR00625">
    <property type="entry name" value="JDOMAIN"/>
</dbReference>
<evidence type="ECO:0000313" key="2">
    <source>
        <dbReference type="EMBL" id="KAF9619669.1"/>
    </source>
</evidence>
<reference evidence="2 3" key="1">
    <citation type="submission" date="2020-10" db="EMBL/GenBank/DDBJ databases">
        <title>The Coptis chinensis genome and diversification of protoberbering-type alkaloids.</title>
        <authorList>
            <person name="Wang B."/>
            <person name="Shu S."/>
            <person name="Song C."/>
            <person name="Liu Y."/>
        </authorList>
    </citation>
    <scope>NUCLEOTIDE SEQUENCE [LARGE SCALE GENOMIC DNA]</scope>
    <source>
        <strain evidence="2">HL-2020</strain>
        <tissue evidence="2">Leaf</tissue>
    </source>
</reference>
<feature type="domain" description="J" evidence="1">
    <location>
        <begin position="30"/>
        <end position="97"/>
    </location>
</feature>
<dbReference type="Gene3D" id="1.10.287.110">
    <property type="entry name" value="DnaJ domain"/>
    <property type="match status" value="1"/>
</dbReference>
<dbReference type="PANTHER" id="PTHR45286">
    <property type="entry name" value="CHAPERONE DNAJ-DOMAIN SUPERFAMILY PROTEIN"/>
    <property type="match status" value="1"/>
</dbReference>
<dbReference type="Proteomes" id="UP000631114">
    <property type="component" value="Unassembled WGS sequence"/>
</dbReference>
<comment type="caution">
    <text evidence="2">The sequence shown here is derived from an EMBL/GenBank/DDBJ whole genome shotgun (WGS) entry which is preliminary data.</text>
</comment>
<dbReference type="InterPro" id="IPR036869">
    <property type="entry name" value="J_dom_sf"/>
</dbReference>
<keyword evidence="3" id="KW-1185">Reference proteome</keyword>
<dbReference type="CDD" id="cd06257">
    <property type="entry name" value="DnaJ"/>
    <property type="match status" value="1"/>
</dbReference>
<dbReference type="PANTHER" id="PTHR45286:SF1">
    <property type="entry name" value="CHAPERONE DNAJ-DOMAIN SUPERFAMILY PROTEIN"/>
    <property type="match status" value="1"/>
</dbReference>
<dbReference type="SMART" id="SM00271">
    <property type="entry name" value="DnaJ"/>
    <property type="match status" value="1"/>
</dbReference>
<dbReference type="OrthoDB" id="445556at2759"/>
<dbReference type="InterPro" id="IPR018253">
    <property type="entry name" value="DnaJ_domain_CS"/>
</dbReference>
<sequence length="495" mass="57224">MASLLTGRNKLLTSIISNRLFSSNNLAGKNAYDVLGISQTSSFSEIKASFRQLAKQTHPDLSASSSHPNTSQRFVQILAAYEILSDTERRAHYDNYLFSQRKFVQKHSRYRSVMYTTRYESCEQMEVVEWLRWYRYAINDIVSHKHIVSGTGYFDVLQKDFYSAINAAYHGPAVESLEFLPDCFEAEERSGDGIPEVLHLVSGRELFGIVSFVDKHLELTNTCFDKLTCFTSVDSGLRQSINTSNDMKSASSEIPEVQTRLYGETDVYKDLELHISGTVVAKATRVPPKTCWNGIQNEDSEDHIHVFFTSDECEVHVCKERFGNSFSSSSFGSRILLGTITGLGTSQEEGSCFVYNNTGARTHALMKHRTLLVKHMHWYRFGDEVSVCECRCTRARLPPSKFWLFEPRCTTHDIGGWYVETYGRDKRGRTIPSQRHWDGFDMDEQHEKRLHPAMYLFALAYRTLDLEEERKRKWRVRDILEPRIVNFIHWWKRVL</sequence>
<evidence type="ECO:0000259" key="1">
    <source>
        <dbReference type="PROSITE" id="PS50076"/>
    </source>
</evidence>
<dbReference type="AlphaFoldDB" id="A0A835ILZ6"/>
<dbReference type="InterPro" id="IPR001623">
    <property type="entry name" value="DnaJ_domain"/>
</dbReference>
<accession>A0A835ILZ6</accession>
<dbReference type="Pfam" id="PF00226">
    <property type="entry name" value="DnaJ"/>
    <property type="match status" value="1"/>
</dbReference>
<dbReference type="EMBL" id="JADFTS010000002">
    <property type="protein sequence ID" value="KAF9619669.1"/>
    <property type="molecule type" value="Genomic_DNA"/>
</dbReference>
<gene>
    <name evidence="2" type="ORF">IFM89_007990</name>
</gene>
<dbReference type="PROSITE" id="PS00636">
    <property type="entry name" value="DNAJ_1"/>
    <property type="match status" value="1"/>
</dbReference>
<evidence type="ECO:0000313" key="3">
    <source>
        <dbReference type="Proteomes" id="UP000631114"/>
    </source>
</evidence>
<dbReference type="SUPFAM" id="SSF46565">
    <property type="entry name" value="Chaperone J-domain"/>
    <property type="match status" value="1"/>
</dbReference>